<dbReference type="GO" id="GO:0016114">
    <property type="term" value="P:terpenoid biosynthetic process"/>
    <property type="evidence" value="ECO:0007669"/>
    <property type="project" value="UniProtKB-UniRule"/>
</dbReference>
<evidence type="ECO:0000256" key="3">
    <source>
        <dbReference type="ARBA" id="ARBA00017473"/>
    </source>
</evidence>
<dbReference type="Pfam" id="PF08544">
    <property type="entry name" value="GHMP_kinases_C"/>
    <property type="match status" value="1"/>
</dbReference>
<evidence type="ECO:0000256" key="6">
    <source>
        <dbReference type="ARBA" id="ARBA00022777"/>
    </source>
</evidence>
<dbReference type="InterPro" id="IPR036554">
    <property type="entry name" value="GHMP_kinase_C_sf"/>
</dbReference>
<evidence type="ECO:0000313" key="13">
    <source>
        <dbReference type="Proteomes" id="UP000004913"/>
    </source>
</evidence>
<comment type="function">
    <text evidence="9">Catalyzes the phosphorylation of the position 2 hydroxy group of 4-diphosphocytidyl-2C-methyl-D-erythritol.</text>
</comment>
<dbReference type="Proteomes" id="UP000004913">
    <property type="component" value="Unassembled WGS sequence"/>
</dbReference>
<feature type="binding site" evidence="9">
    <location>
        <begin position="115"/>
        <end position="125"/>
    </location>
    <ligand>
        <name>ATP</name>
        <dbReference type="ChEBI" id="CHEBI:30616"/>
    </ligand>
</feature>
<keyword evidence="5 9" id="KW-0547">Nucleotide-binding</keyword>
<dbReference type="InterPro" id="IPR020568">
    <property type="entry name" value="Ribosomal_Su5_D2-typ_SF"/>
</dbReference>
<evidence type="ECO:0000256" key="7">
    <source>
        <dbReference type="ARBA" id="ARBA00022840"/>
    </source>
</evidence>
<keyword evidence="6 9" id="KW-0418">Kinase</keyword>
<dbReference type="PIRSF" id="PIRSF010376">
    <property type="entry name" value="IspE"/>
    <property type="match status" value="1"/>
</dbReference>
<comment type="caution">
    <text evidence="12">The sequence shown here is derived from an EMBL/GenBank/DDBJ whole genome shotgun (WGS) entry which is preliminary data.</text>
</comment>
<dbReference type="eggNOG" id="COG1947">
    <property type="taxonomic scope" value="Bacteria"/>
</dbReference>
<feature type="active site" evidence="9">
    <location>
        <position position="157"/>
    </location>
</feature>
<dbReference type="InterPro" id="IPR004424">
    <property type="entry name" value="IspE"/>
</dbReference>
<comment type="pathway">
    <text evidence="9">Isoprenoid biosynthesis; isopentenyl diphosphate biosynthesis via DXP pathway; isopentenyl diphosphate from 1-deoxy-D-xylulose 5-phosphate: step 3/6.</text>
</comment>
<dbReference type="InterPro" id="IPR014721">
    <property type="entry name" value="Ribsml_uS5_D2-typ_fold_subgr"/>
</dbReference>
<dbReference type="AlphaFoldDB" id="F5ISE8"/>
<dbReference type="InterPro" id="IPR006204">
    <property type="entry name" value="GHMP_kinase_N_dom"/>
</dbReference>
<evidence type="ECO:0000256" key="5">
    <source>
        <dbReference type="ARBA" id="ARBA00022741"/>
    </source>
</evidence>
<dbReference type="Gene3D" id="3.30.230.10">
    <property type="match status" value="1"/>
</dbReference>
<dbReference type="InterPro" id="IPR013750">
    <property type="entry name" value="GHMP_kinase_C_dom"/>
</dbReference>
<dbReference type="Gene3D" id="3.30.70.890">
    <property type="entry name" value="GHMP kinase, C-terminal domain"/>
    <property type="match status" value="1"/>
</dbReference>
<evidence type="ECO:0000256" key="1">
    <source>
        <dbReference type="ARBA" id="ARBA00009684"/>
    </source>
</evidence>
<feature type="active site" evidence="9">
    <location>
        <position position="30"/>
    </location>
</feature>
<keyword evidence="7 9" id="KW-0067">ATP-binding</keyword>
<dbReference type="PANTHER" id="PTHR43527">
    <property type="entry name" value="4-DIPHOSPHOCYTIDYL-2-C-METHYL-D-ERYTHRITOL KINASE, CHLOROPLASTIC"/>
    <property type="match status" value="1"/>
</dbReference>
<evidence type="ECO:0000313" key="12">
    <source>
        <dbReference type="EMBL" id="EGK01893.1"/>
    </source>
</evidence>
<keyword evidence="9" id="KW-0414">Isoprene biosynthesis</keyword>
<evidence type="ECO:0000256" key="4">
    <source>
        <dbReference type="ARBA" id="ARBA00022679"/>
    </source>
</evidence>
<organism evidence="12 13">
    <name type="scientific">Dysgonomonas gadei ATCC BAA-286</name>
    <dbReference type="NCBI Taxonomy" id="742766"/>
    <lineage>
        <taxon>Bacteria</taxon>
        <taxon>Pseudomonadati</taxon>
        <taxon>Bacteroidota</taxon>
        <taxon>Bacteroidia</taxon>
        <taxon>Bacteroidales</taxon>
        <taxon>Dysgonomonadaceae</taxon>
        <taxon>Dysgonomonas</taxon>
    </lineage>
</organism>
<dbReference type="EC" id="2.7.1.148" evidence="2 9"/>
<evidence type="ECO:0000256" key="9">
    <source>
        <dbReference type="HAMAP-Rule" id="MF_00061"/>
    </source>
</evidence>
<protein>
    <recommendedName>
        <fullName evidence="3 9">4-diphosphocytidyl-2-C-methyl-D-erythritol kinase</fullName>
        <shortName evidence="9">CMK</shortName>
        <ecNumber evidence="2 9">2.7.1.148</ecNumber>
    </recommendedName>
    <alternativeName>
        <fullName evidence="8 9">4-(cytidine-5'-diphospho)-2-C-methyl-D-erythritol kinase</fullName>
    </alternativeName>
</protein>
<dbReference type="STRING" id="742766.HMPREF9455_00015"/>
<sequence length="294" mass="32798">MHVTTLSILHSSFFILRSSFKNMICFPNAKINLGLNIVSKRADGYHNLETIFYPIEVKDALEIIIREEQSSDTFIEAGIRVDSIAEDNLVMKALRLMRTKYKFPPVEVHLLKKIPFGAGLGGGSADASFMLKLINSTFGLKVSDEELAALAVQLGADCPFFIYNRPVFASGIGEVFENINLSLKGYFIVLIKPDIHVPTKDAFAEIKPKQPYISLKEIIKQPVSGWKGLMVNDFEKSVFTKYPLIDGLKEDLYKKGALYASMTGSGSSVFGIFKEEQSDIQNSYQDCFVWQGPA</sequence>
<comment type="similarity">
    <text evidence="1 9">Belongs to the GHMP kinase family. IspE subfamily.</text>
</comment>
<reference evidence="12 13" key="1">
    <citation type="submission" date="2011-04" db="EMBL/GenBank/DDBJ databases">
        <title>The Genome Sequence of Dysgonomonas gadei ATCC BAA-286.</title>
        <authorList>
            <consortium name="The Broad Institute Genome Sequencing Platform"/>
            <person name="Earl A."/>
            <person name="Ward D."/>
            <person name="Feldgarden M."/>
            <person name="Gevers D."/>
            <person name="Pudlo N."/>
            <person name="Martens E."/>
            <person name="Allen-Vercoe E."/>
            <person name="Young S.K."/>
            <person name="Zeng Q."/>
            <person name="Gargeya S."/>
            <person name="Fitzgerald M."/>
            <person name="Haas B."/>
            <person name="Abouelleil A."/>
            <person name="Alvarado L."/>
            <person name="Arachchi H.M."/>
            <person name="Berlin A."/>
            <person name="Brown A."/>
            <person name="Chapman S.B."/>
            <person name="Chen Z."/>
            <person name="Dunbar C."/>
            <person name="Freedman E."/>
            <person name="Gearin G."/>
            <person name="Gellesch M."/>
            <person name="Goldberg J."/>
            <person name="Griggs A."/>
            <person name="Gujja S."/>
            <person name="Heiman D."/>
            <person name="Howarth C."/>
            <person name="Larson L."/>
            <person name="Lui A."/>
            <person name="MacDonald P.J.P."/>
            <person name="Mehta T."/>
            <person name="Montmayeur A."/>
            <person name="Murphy C."/>
            <person name="Neiman D."/>
            <person name="Pearson M."/>
            <person name="Priest M."/>
            <person name="Roberts A."/>
            <person name="Saif S."/>
            <person name="Shea T."/>
            <person name="Shenoy N."/>
            <person name="Sisk P."/>
            <person name="Stolte C."/>
            <person name="Sykes S."/>
            <person name="Yandava C."/>
            <person name="Wortman J."/>
            <person name="Nusbaum C."/>
            <person name="Birren B."/>
        </authorList>
    </citation>
    <scope>NUCLEOTIDE SEQUENCE [LARGE SCALE GENOMIC DNA]</scope>
    <source>
        <strain evidence="12 13">ATCC BAA-286</strain>
    </source>
</reference>
<dbReference type="GO" id="GO:0050515">
    <property type="term" value="F:4-(cytidine 5'-diphospho)-2-C-methyl-D-erythritol kinase activity"/>
    <property type="evidence" value="ECO:0007669"/>
    <property type="project" value="UniProtKB-UniRule"/>
</dbReference>
<evidence type="ECO:0000256" key="8">
    <source>
        <dbReference type="ARBA" id="ARBA00032554"/>
    </source>
</evidence>
<dbReference type="HAMAP" id="MF_00061">
    <property type="entry name" value="IspE"/>
    <property type="match status" value="1"/>
</dbReference>
<name>F5ISE8_9BACT</name>
<gene>
    <name evidence="9" type="primary">ispE</name>
    <name evidence="12" type="ORF">HMPREF9455_00015</name>
</gene>
<dbReference type="EMBL" id="ADLV01000002">
    <property type="protein sequence ID" value="EGK01893.1"/>
    <property type="molecule type" value="Genomic_DNA"/>
</dbReference>
<keyword evidence="4 9" id="KW-0808">Transferase</keyword>
<dbReference type="GO" id="GO:0019288">
    <property type="term" value="P:isopentenyl diphosphate biosynthetic process, methylerythritol 4-phosphate pathway"/>
    <property type="evidence" value="ECO:0007669"/>
    <property type="project" value="UniProtKB-UniRule"/>
</dbReference>
<dbReference type="HOGENOM" id="CLU_053057_1_1_10"/>
<feature type="domain" description="GHMP kinase N-terminal" evidence="10">
    <location>
        <begin position="88"/>
        <end position="164"/>
    </location>
</feature>
<feature type="domain" description="GHMP kinase C-terminal" evidence="11">
    <location>
        <begin position="229"/>
        <end position="283"/>
    </location>
</feature>
<dbReference type="PANTHER" id="PTHR43527:SF2">
    <property type="entry name" value="4-DIPHOSPHOCYTIDYL-2-C-METHYL-D-ERYTHRITOL KINASE, CHLOROPLASTIC"/>
    <property type="match status" value="1"/>
</dbReference>
<evidence type="ECO:0000256" key="2">
    <source>
        <dbReference type="ARBA" id="ARBA00012052"/>
    </source>
</evidence>
<dbReference type="NCBIfam" id="TIGR00154">
    <property type="entry name" value="ispE"/>
    <property type="match status" value="1"/>
</dbReference>
<evidence type="ECO:0000259" key="10">
    <source>
        <dbReference type="Pfam" id="PF00288"/>
    </source>
</evidence>
<evidence type="ECO:0000259" key="11">
    <source>
        <dbReference type="Pfam" id="PF08544"/>
    </source>
</evidence>
<comment type="catalytic activity">
    <reaction evidence="9">
        <text>4-CDP-2-C-methyl-D-erythritol + ATP = 4-CDP-2-C-methyl-D-erythritol 2-phosphate + ADP + H(+)</text>
        <dbReference type="Rhea" id="RHEA:18437"/>
        <dbReference type="ChEBI" id="CHEBI:15378"/>
        <dbReference type="ChEBI" id="CHEBI:30616"/>
        <dbReference type="ChEBI" id="CHEBI:57823"/>
        <dbReference type="ChEBI" id="CHEBI:57919"/>
        <dbReference type="ChEBI" id="CHEBI:456216"/>
        <dbReference type="EC" id="2.7.1.148"/>
    </reaction>
</comment>
<dbReference type="UniPathway" id="UPA00056">
    <property type="reaction ID" value="UER00094"/>
</dbReference>
<dbReference type="GO" id="GO:0005524">
    <property type="term" value="F:ATP binding"/>
    <property type="evidence" value="ECO:0007669"/>
    <property type="project" value="UniProtKB-UniRule"/>
</dbReference>
<proteinExistence type="inferred from homology"/>
<dbReference type="Pfam" id="PF00288">
    <property type="entry name" value="GHMP_kinases_N"/>
    <property type="match status" value="1"/>
</dbReference>
<accession>F5ISE8</accession>
<keyword evidence="13" id="KW-1185">Reference proteome</keyword>
<dbReference type="SUPFAM" id="SSF54211">
    <property type="entry name" value="Ribosomal protein S5 domain 2-like"/>
    <property type="match status" value="1"/>
</dbReference>
<dbReference type="SUPFAM" id="SSF55060">
    <property type="entry name" value="GHMP Kinase, C-terminal domain"/>
    <property type="match status" value="1"/>
</dbReference>